<evidence type="ECO:0000313" key="2">
    <source>
        <dbReference type="Proteomes" id="UP000249516"/>
    </source>
</evidence>
<dbReference type="AlphaFoldDB" id="A0A495A102"/>
<name>A0A495A102_9MICC</name>
<dbReference type="Gene3D" id="3.40.50.1820">
    <property type="entry name" value="alpha/beta hydrolase"/>
    <property type="match status" value="2"/>
</dbReference>
<proteinExistence type="predicted"/>
<evidence type="ECO:0008006" key="3">
    <source>
        <dbReference type="Google" id="ProtNLM"/>
    </source>
</evidence>
<evidence type="ECO:0000313" key="1">
    <source>
        <dbReference type="EMBL" id="RKQ33149.1"/>
    </source>
</evidence>
<dbReference type="InterPro" id="IPR029058">
    <property type="entry name" value="AB_hydrolase_fold"/>
</dbReference>
<protein>
    <recommendedName>
        <fullName evidence="3">Alpha/beta hydrolase</fullName>
    </recommendedName>
</protein>
<comment type="caution">
    <text evidence="1">The sequence shown here is derived from an EMBL/GenBank/DDBJ whole genome shotgun (WGS) entry which is preliminary data.</text>
</comment>
<accession>A0A495A102</accession>
<keyword evidence="2" id="KW-1185">Reference proteome</keyword>
<gene>
    <name evidence="1" type="ORF">C1C97_011875</name>
</gene>
<dbReference type="EMBL" id="PNJG02000006">
    <property type="protein sequence ID" value="RKQ33149.1"/>
    <property type="molecule type" value="Genomic_DNA"/>
</dbReference>
<dbReference type="SUPFAM" id="SSF53474">
    <property type="entry name" value="alpha/beta-Hydrolases"/>
    <property type="match status" value="2"/>
</dbReference>
<dbReference type="Proteomes" id="UP000249516">
    <property type="component" value="Unassembled WGS sequence"/>
</dbReference>
<organism evidence="1 2">
    <name type="scientific">Kocuria tytonis</name>
    <dbReference type="NCBI Taxonomy" id="2054280"/>
    <lineage>
        <taxon>Bacteria</taxon>
        <taxon>Bacillati</taxon>
        <taxon>Actinomycetota</taxon>
        <taxon>Actinomycetes</taxon>
        <taxon>Micrococcales</taxon>
        <taxon>Micrococcaceae</taxon>
        <taxon>Kocuria</taxon>
    </lineage>
</organism>
<sequence>MAGEQHTIQAWLHGPADGRVRGAVIVVPALAREEVVSRRSMRLVAARAAAEGWLAIRLAWSGTSESGERPAGSDPVAVWHEDIAVAYRTARELVGPELPVHGIGLRIGAAILATSTLPFGTRLLWEPVSGAAYMRQYTGLRRVSGLPLPPETEHGVEIGGMHFTDEEAETVRALPEPRLVAAPGLVPVREQDRRVAKKLYGVATIYAKASPEAIAALVARLEDPSGAPVPRAEWADVSGWRPVTVARLHVAEFGVDVEEELLELGPDRLPASYTHPVGRHGTGAGAVLLAPPAVDPKDGPTGLWTVQARRLAARGVPALRVERHHCGDAAGLDEVKDVNPYTAQGMWDLDMGAGWLRERTGEEVTGAGLCLGGWLVAMAPPTSAMTRRVVINNVSWRATERYYERLYRNWDVDAVLEKLRTAMDVELAEGWRTRIKNRVRRRMPYPVWLVLGRRNIPNVPEVVMEYATRGAELSLYFGPEDGLLFRGERGEEGLARLTRQGRRIEVVYVPELDHSLQAHSSRLAALQIIDAAVGLGGQTEGKVAPCAA</sequence>
<dbReference type="OrthoDB" id="4879267at2"/>
<reference evidence="1 2" key="1">
    <citation type="submission" date="2018-10" db="EMBL/GenBank/DDBJ databases">
        <title>Kocuria tytouropygialis sp. nov., isolated from the uropygial gland of an American barn owl (Tyto furcata).</title>
        <authorList>
            <person name="Braun M.S."/>
            <person name="Wang E."/>
            <person name="Zimmermann S."/>
            <person name="Wagner H."/>
            <person name="Wink M."/>
        </authorList>
    </citation>
    <scope>NUCLEOTIDE SEQUENCE [LARGE SCALE GENOMIC DNA]</scope>
    <source>
        <strain evidence="1 2">442</strain>
    </source>
</reference>